<sequence length="396" mass="44263">MPQCVSTFPDENGDLRDALCRWTVAYARTCKLHLRETGSLPVAMQGVLKPFELELVEKSGHRPLKTLQVLAEIVRASDVDMMVKSRLDTNITTLQNCLGACERILRNPIPLSYTRHTARFLFTWICFLPFDLWVSLKWGIIPATLLISFFLLGIDEIAIQLEEPFGILPLENMCDTVQRNAFEILDKRADVKDVVQRYKSNTGAGRAPQGWAAPPQVLVSLEDEDNERAAIPASADAYMRAVFESEDGISHVACHDWEEHQQGGVMDITSCGTSRDMSAMAGRDKMTGIKDWNHGQQSDIGVDPRDLRDLAQPMEAPSVSAAVTECKDVRSSQETRSPNCSSPLDHRLVISDMDTQYQSVDHQRHPMKRLSHPVLSCDEAENASAQLRKRSASVDD</sequence>
<proteinExistence type="predicted"/>
<dbReference type="EMBL" id="BEGY01000010">
    <property type="protein sequence ID" value="GAX74963.1"/>
    <property type="molecule type" value="Genomic_DNA"/>
</dbReference>
<evidence type="ECO:0000256" key="7">
    <source>
        <dbReference type="ARBA" id="ARBA00023136"/>
    </source>
</evidence>
<keyword evidence="5" id="KW-1133">Transmembrane helix</keyword>
<dbReference type="OrthoDB" id="1368at2759"/>
<evidence type="ECO:0000313" key="10">
    <source>
        <dbReference type="Proteomes" id="UP000232323"/>
    </source>
</evidence>
<accession>A0A250WVT9</accession>
<evidence type="ECO:0000256" key="4">
    <source>
        <dbReference type="ARBA" id="ARBA00022692"/>
    </source>
</evidence>
<keyword evidence="2" id="KW-0813">Transport</keyword>
<dbReference type="GO" id="GO:0005254">
    <property type="term" value="F:chloride channel activity"/>
    <property type="evidence" value="ECO:0007669"/>
    <property type="project" value="InterPro"/>
</dbReference>
<dbReference type="InterPro" id="IPR044669">
    <property type="entry name" value="YneE/VCCN1/2-like"/>
</dbReference>
<organism evidence="9 10">
    <name type="scientific">Chlamydomonas eustigma</name>
    <dbReference type="NCBI Taxonomy" id="1157962"/>
    <lineage>
        <taxon>Eukaryota</taxon>
        <taxon>Viridiplantae</taxon>
        <taxon>Chlorophyta</taxon>
        <taxon>core chlorophytes</taxon>
        <taxon>Chlorophyceae</taxon>
        <taxon>CS clade</taxon>
        <taxon>Chlamydomonadales</taxon>
        <taxon>Chlamydomonadaceae</taxon>
        <taxon>Chlamydomonas</taxon>
    </lineage>
</organism>
<keyword evidence="3" id="KW-1003">Cell membrane</keyword>
<name>A0A250WVT9_9CHLO</name>
<evidence type="ECO:0000256" key="3">
    <source>
        <dbReference type="ARBA" id="ARBA00022475"/>
    </source>
</evidence>
<keyword evidence="6" id="KW-0406">Ion transport</keyword>
<keyword evidence="10" id="KW-1185">Reference proteome</keyword>
<comment type="subcellular location">
    <subcellularLocation>
        <location evidence="1">Cell membrane</location>
        <topology evidence="1">Multi-pass membrane protein</topology>
    </subcellularLocation>
</comment>
<evidence type="ECO:0000256" key="6">
    <source>
        <dbReference type="ARBA" id="ARBA00023065"/>
    </source>
</evidence>
<keyword evidence="7" id="KW-0472">Membrane</keyword>
<comment type="caution">
    <text evidence="9">The sequence shown here is derived from an EMBL/GenBank/DDBJ whole genome shotgun (WGS) entry which is preliminary data.</text>
</comment>
<dbReference type="Pfam" id="PF25539">
    <property type="entry name" value="Bestrophin_2"/>
    <property type="match status" value="1"/>
</dbReference>
<dbReference type="Proteomes" id="UP000232323">
    <property type="component" value="Unassembled WGS sequence"/>
</dbReference>
<dbReference type="PANTHER" id="PTHR33281">
    <property type="entry name" value="UPF0187 PROTEIN YNEE"/>
    <property type="match status" value="1"/>
</dbReference>
<dbReference type="GO" id="GO:0005886">
    <property type="term" value="C:plasma membrane"/>
    <property type="evidence" value="ECO:0007669"/>
    <property type="project" value="UniProtKB-SubCell"/>
</dbReference>
<dbReference type="AlphaFoldDB" id="A0A250WVT9"/>
<evidence type="ECO:0000256" key="5">
    <source>
        <dbReference type="ARBA" id="ARBA00022989"/>
    </source>
</evidence>
<feature type="region of interest" description="Disordered" evidence="8">
    <location>
        <begin position="318"/>
        <end position="345"/>
    </location>
</feature>
<evidence type="ECO:0000256" key="2">
    <source>
        <dbReference type="ARBA" id="ARBA00022448"/>
    </source>
</evidence>
<gene>
    <name evidence="9" type="ORF">CEUSTIGMA_g2409.t1</name>
</gene>
<evidence type="ECO:0000256" key="8">
    <source>
        <dbReference type="SAM" id="MobiDB-lite"/>
    </source>
</evidence>
<dbReference type="STRING" id="1157962.A0A250WVT9"/>
<evidence type="ECO:0008006" key="11">
    <source>
        <dbReference type="Google" id="ProtNLM"/>
    </source>
</evidence>
<dbReference type="PANTHER" id="PTHR33281:SF19">
    <property type="entry name" value="VOLTAGE-DEPENDENT ANION CHANNEL-FORMING PROTEIN YNEE"/>
    <property type="match status" value="1"/>
</dbReference>
<evidence type="ECO:0000256" key="1">
    <source>
        <dbReference type="ARBA" id="ARBA00004651"/>
    </source>
</evidence>
<protein>
    <recommendedName>
        <fullName evidence="11">Bestrophin homolog</fullName>
    </recommendedName>
</protein>
<evidence type="ECO:0000313" key="9">
    <source>
        <dbReference type="EMBL" id="GAX74963.1"/>
    </source>
</evidence>
<keyword evidence="4" id="KW-0812">Transmembrane</keyword>
<reference evidence="9 10" key="1">
    <citation type="submission" date="2017-08" db="EMBL/GenBank/DDBJ databases">
        <title>Acidophilic green algal genome provides insights into adaptation to an acidic environment.</title>
        <authorList>
            <person name="Hirooka S."/>
            <person name="Hirose Y."/>
            <person name="Kanesaki Y."/>
            <person name="Higuchi S."/>
            <person name="Fujiwara T."/>
            <person name="Onuma R."/>
            <person name="Era A."/>
            <person name="Ohbayashi R."/>
            <person name="Uzuka A."/>
            <person name="Nozaki H."/>
            <person name="Yoshikawa H."/>
            <person name="Miyagishima S.Y."/>
        </authorList>
    </citation>
    <scope>NUCLEOTIDE SEQUENCE [LARGE SCALE GENOMIC DNA]</scope>
    <source>
        <strain evidence="9 10">NIES-2499</strain>
    </source>
</reference>